<dbReference type="VEuPathDB" id="CryptoDB:Vbra_20694"/>
<dbReference type="EMBL" id="CDMY01000285">
    <property type="protein sequence ID" value="CEL99642.1"/>
    <property type="molecule type" value="Genomic_DNA"/>
</dbReference>
<reference evidence="2 3" key="1">
    <citation type="submission" date="2014-11" db="EMBL/GenBank/DDBJ databases">
        <authorList>
            <person name="Zhu J."/>
            <person name="Qi W."/>
            <person name="Song R."/>
        </authorList>
    </citation>
    <scope>NUCLEOTIDE SEQUENCE [LARGE SCALE GENOMIC DNA]</scope>
</reference>
<feature type="compositionally biased region" description="Basic and acidic residues" evidence="1">
    <location>
        <begin position="180"/>
        <end position="191"/>
    </location>
</feature>
<gene>
    <name evidence="2" type="ORF">Vbra_20694</name>
</gene>
<evidence type="ECO:0000313" key="3">
    <source>
        <dbReference type="Proteomes" id="UP000041254"/>
    </source>
</evidence>
<proteinExistence type="predicted"/>
<organism evidence="2 3">
    <name type="scientific">Vitrella brassicaformis (strain CCMP3155)</name>
    <dbReference type="NCBI Taxonomy" id="1169540"/>
    <lineage>
        <taxon>Eukaryota</taxon>
        <taxon>Sar</taxon>
        <taxon>Alveolata</taxon>
        <taxon>Colpodellida</taxon>
        <taxon>Vitrellaceae</taxon>
        <taxon>Vitrella</taxon>
    </lineage>
</organism>
<dbReference type="AlphaFoldDB" id="A0A0G4EPA4"/>
<name>A0A0G4EPA4_VITBC</name>
<dbReference type="InParanoid" id="A0A0G4EPA4"/>
<sequence>MANCKADVPWWENQLHTARTDLSNQNQFSAVQNHFSAVEHQFSAVEHPSMPHLPKTLATLLHPQGARPKHPHLQCRAVKEADRNGSSLPPVLLVHLEYVYYYFCSCREKTESFRRAPERRPASNQVALHLSPSSLSSRPQIFVWRAAQPSSATDNKCCRWSRSALSATSLWSGSSSRMATRREAAPEEHQEGGAGPLKDGEKLEQQDQGGNEADGEQQHEREGSGMASKIEEEAESDEEDDEDDSCGCHGCHTHTQITHNRST</sequence>
<keyword evidence="3" id="KW-1185">Reference proteome</keyword>
<dbReference type="Proteomes" id="UP000041254">
    <property type="component" value="Unassembled WGS sequence"/>
</dbReference>
<feature type="region of interest" description="Disordered" evidence="1">
    <location>
        <begin position="171"/>
        <end position="263"/>
    </location>
</feature>
<evidence type="ECO:0000256" key="1">
    <source>
        <dbReference type="SAM" id="MobiDB-lite"/>
    </source>
</evidence>
<evidence type="ECO:0000313" key="2">
    <source>
        <dbReference type="EMBL" id="CEL99642.1"/>
    </source>
</evidence>
<feature type="compositionally biased region" description="Acidic residues" evidence="1">
    <location>
        <begin position="232"/>
        <end position="245"/>
    </location>
</feature>
<protein>
    <submittedName>
        <fullName evidence="2">Uncharacterized protein</fullName>
    </submittedName>
</protein>
<accession>A0A0G4EPA4</accession>
<feature type="compositionally biased region" description="Polar residues" evidence="1">
    <location>
        <begin position="253"/>
        <end position="263"/>
    </location>
</feature>